<keyword evidence="3 6" id="KW-0812">Transmembrane</keyword>
<feature type="transmembrane region" description="Helical" evidence="6">
    <location>
        <begin position="75"/>
        <end position="92"/>
    </location>
</feature>
<comment type="caution">
    <text evidence="7">The sequence shown here is derived from an EMBL/GenBank/DDBJ whole genome shotgun (WGS) entry which is preliminary data.</text>
</comment>
<dbReference type="EMBL" id="BSDZ01000020">
    <property type="protein sequence ID" value="GLI64690.1"/>
    <property type="molecule type" value="Genomic_DNA"/>
</dbReference>
<evidence type="ECO:0000256" key="6">
    <source>
        <dbReference type="RuleBase" id="RU363053"/>
    </source>
</evidence>
<reference evidence="7 8" key="1">
    <citation type="journal article" date="2023" name="IScience">
        <title>Expanded male sex-determining region conserved during the evolution of homothallism in the green alga Volvox.</title>
        <authorList>
            <person name="Yamamoto K."/>
            <person name="Matsuzaki R."/>
            <person name="Mahakham W."/>
            <person name="Heman W."/>
            <person name="Sekimoto H."/>
            <person name="Kawachi M."/>
            <person name="Minakuchi Y."/>
            <person name="Toyoda A."/>
            <person name="Nozaki H."/>
        </authorList>
    </citation>
    <scope>NUCLEOTIDE SEQUENCE [LARGE SCALE GENOMIC DNA]</scope>
    <source>
        <strain evidence="7 8">NIES-4468</strain>
    </source>
</reference>
<evidence type="ECO:0000256" key="2">
    <source>
        <dbReference type="ARBA" id="ARBA00006824"/>
    </source>
</evidence>
<comment type="similarity">
    <text evidence="2 6">Belongs to the peroxisomal membrane protein PXMP2/4 family.</text>
</comment>
<sequence length="249" mass="26359">MIWLTLPPLRFSLLDGRIMPDNPHCPTAVLSKMLLDQVIFAPLGLLMFFAVIKCLEGRPRDLPHTLRSSYVKTLLGGYLLWPLAGILNFALLPNEYRMLFNNCVNIIWTCYLSIMSSGSHADSEGLSGPPASVETSAAVAATTAGAAYHGTVAAAIETAVLVTAISAAAAGRPSFAYVTGIAAAAFEAAVAACERELLPAPAVAMVEPQLQQQWQHVPSLSFAAGASVSVGGPCLEVCQEPVDALYEMR</sequence>
<feature type="transmembrane region" description="Helical" evidence="6">
    <location>
        <begin position="38"/>
        <end position="55"/>
    </location>
</feature>
<name>A0ABQ5S478_9CHLO</name>
<keyword evidence="4 6" id="KW-1133">Transmembrane helix</keyword>
<evidence type="ECO:0000256" key="4">
    <source>
        <dbReference type="ARBA" id="ARBA00022989"/>
    </source>
</evidence>
<evidence type="ECO:0000313" key="8">
    <source>
        <dbReference type="Proteomes" id="UP001165090"/>
    </source>
</evidence>
<organism evidence="7 8">
    <name type="scientific">Volvox africanus</name>
    <dbReference type="NCBI Taxonomy" id="51714"/>
    <lineage>
        <taxon>Eukaryota</taxon>
        <taxon>Viridiplantae</taxon>
        <taxon>Chlorophyta</taxon>
        <taxon>core chlorophytes</taxon>
        <taxon>Chlorophyceae</taxon>
        <taxon>CS clade</taxon>
        <taxon>Chlamydomonadales</taxon>
        <taxon>Volvocaceae</taxon>
        <taxon>Volvox</taxon>
    </lineage>
</organism>
<evidence type="ECO:0000256" key="1">
    <source>
        <dbReference type="ARBA" id="ARBA00004141"/>
    </source>
</evidence>
<keyword evidence="5 6" id="KW-0472">Membrane</keyword>
<evidence type="ECO:0000313" key="7">
    <source>
        <dbReference type="EMBL" id="GLI64690.1"/>
    </source>
</evidence>
<dbReference type="Proteomes" id="UP001165090">
    <property type="component" value="Unassembled WGS sequence"/>
</dbReference>
<comment type="subcellular location">
    <subcellularLocation>
        <location evidence="1">Membrane</location>
        <topology evidence="1">Multi-pass membrane protein</topology>
    </subcellularLocation>
</comment>
<evidence type="ECO:0000256" key="5">
    <source>
        <dbReference type="ARBA" id="ARBA00023136"/>
    </source>
</evidence>
<proteinExistence type="inferred from homology"/>
<dbReference type="InterPro" id="IPR007248">
    <property type="entry name" value="Mpv17_PMP22"/>
</dbReference>
<dbReference type="PANTHER" id="PTHR11266:SF17">
    <property type="entry name" value="PROTEIN MPV17"/>
    <property type="match status" value="1"/>
</dbReference>
<protein>
    <submittedName>
        <fullName evidence="7">Uncharacterized protein</fullName>
    </submittedName>
</protein>
<dbReference type="Pfam" id="PF04117">
    <property type="entry name" value="Mpv17_PMP22"/>
    <property type="match status" value="1"/>
</dbReference>
<dbReference type="PANTHER" id="PTHR11266">
    <property type="entry name" value="PEROXISOMAL MEMBRANE PROTEIN 2, PXMP2 MPV17"/>
    <property type="match status" value="1"/>
</dbReference>
<gene>
    <name evidence="7" type="ORF">VaNZ11_008044</name>
</gene>
<keyword evidence="8" id="KW-1185">Reference proteome</keyword>
<accession>A0ABQ5S478</accession>
<evidence type="ECO:0000256" key="3">
    <source>
        <dbReference type="ARBA" id="ARBA00022692"/>
    </source>
</evidence>